<evidence type="ECO:0000256" key="6">
    <source>
        <dbReference type="ARBA" id="ARBA00022968"/>
    </source>
</evidence>
<dbReference type="PANTHER" id="PTHR47953">
    <property type="entry name" value="OS08G0105600 PROTEIN"/>
    <property type="match status" value="1"/>
</dbReference>
<dbReference type="OrthoDB" id="2789670at2759"/>
<dbReference type="InterPro" id="IPR002401">
    <property type="entry name" value="Cyt_P450_E_grp-I"/>
</dbReference>
<gene>
    <name evidence="15" type="ORF">OLEA9_A000829</name>
</gene>
<feature type="binding site" description="axial binding residue" evidence="12">
    <location>
        <position position="448"/>
    </location>
    <ligand>
        <name>heme</name>
        <dbReference type="ChEBI" id="CHEBI:30413"/>
    </ligand>
    <ligandPart>
        <name>Fe</name>
        <dbReference type="ChEBI" id="CHEBI:18248"/>
    </ligandPart>
</feature>
<dbReference type="AlphaFoldDB" id="A0A8S0PU58"/>
<dbReference type="Proteomes" id="UP000594638">
    <property type="component" value="Unassembled WGS sequence"/>
</dbReference>
<evidence type="ECO:0000256" key="8">
    <source>
        <dbReference type="ARBA" id="ARBA00023002"/>
    </source>
</evidence>
<protein>
    <submittedName>
        <fullName evidence="15">Premnaspirodiene oxygenase-like</fullName>
    </submittedName>
</protein>
<keyword evidence="8 13" id="KW-0560">Oxidoreductase</keyword>
<comment type="subcellular location">
    <subcellularLocation>
        <location evidence="1">Membrane</location>
        <topology evidence="1">Single-pass type II membrane protein</topology>
    </subcellularLocation>
</comment>
<feature type="transmembrane region" description="Helical" evidence="14">
    <location>
        <begin position="6"/>
        <end position="24"/>
    </location>
</feature>
<comment type="cofactor">
    <cofactor evidence="12">
        <name>heme</name>
        <dbReference type="ChEBI" id="CHEBI:30413"/>
    </cofactor>
</comment>
<evidence type="ECO:0000256" key="2">
    <source>
        <dbReference type="ARBA" id="ARBA00010617"/>
    </source>
</evidence>
<dbReference type="GO" id="GO:0016020">
    <property type="term" value="C:membrane"/>
    <property type="evidence" value="ECO:0007669"/>
    <property type="project" value="UniProtKB-SubCell"/>
</dbReference>
<dbReference type="InterPro" id="IPR001128">
    <property type="entry name" value="Cyt_P450"/>
</dbReference>
<dbReference type="FunFam" id="1.10.630.10:FF:000043">
    <property type="entry name" value="Cytochrome P450 99A2"/>
    <property type="match status" value="1"/>
</dbReference>
<dbReference type="InterPro" id="IPR052306">
    <property type="entry name" value="CYP450_71D"/>
</dbReference>
<evidence type="ECO:0000256" key="5">
    <source>
        <dbReference type="ARBA" id="ARBA00022723"/>
    </source>
</evidence>
<keyword evidence="9 12" id="KW-0408">Iron</keyword>
<keyword evidence="5 12" id="KW-0479">Metal-binding</keyword>
<name>A0A8S0PU58_OLEEU</name>
<evidence type="ECO:0000313" key="15">
    <source>
        <dbReference type="EMBL" id="CAA2958053.1"/>
    </source>
</evidence>
<evidence type="ECO:0000256" key="4">
    <source>
        <dbReference type="ARBA" id="ARBA00022692"/>
    </source>
</evidence>
<evidence type="ECO:0000256" key="7">
    <source>
        <dbReference type="ARBA" id="ARBA00022989"/>
    </source>
</evidence>
<dbReference type="InterPro" id="IPR036396">
    <property type="entry name" value="Cyt_P450_sf"/>
</dbReference>
<dbReference type="Gene3D" id="1.10.630.10">
    <property type="entry name" value="Cytochrome P450"/>
    <property type="match status" value="1"/>
</dbReference>
<evidence type="ECO:0000256" key="12">
    <source>
        <dbReference type="PIRSR" id="PIRSR602401-1"/>
    </source>
</evidence>
<evidence type="ECO:0000256" key="9">
    <source>
        <dbReference type="ARBA" id="ARBA00023004"/>
    </source>
</evidence>
<evidence type="ECO:0000313" key="16">
    <source>
        <dbReference type="Proteomes" id="UP000594638"/>
    </source>
</evidence>
<reference evidence="15 16" key="1">
    <citation type="submission" date="2019-12" db="EMBL/GenBank/DDBJ databases">
        <authorList>
            <person name="Alioto T."/>
            <person name="Alioto T."/>
            <person name="Gomez Garrido J."/>
        </authorList>
    </citation>
    <scope>NUCLEOTIDE SEQUENCE [LARGE SCALE GENOMIC DNA]</scope>
</reference>
<dbReference type="CDD" id="cd11072">
    <property type="entry name" value="CYP71-like"/>
    <property type="match status" value="1"/>
</dbReference>
<comment type="similarity">
    <text evidence="2 13">Belongs to the cytochrome P450 family.</text>
</comment>
<dbReference type="PROSITE" id="PS00086">
    <property type="entry name" value="CYTOCHROME_P450"/>
    <property type="match status" value="1"/>
</dbReference>
<keyword evidence="4 14" id="KW-0812">Transmembrane</keyword>
<dbReference type="PRINTS" id="PR00385">
    <property type="entry name" value="P450"/>
</dbReference>
<dbReference type="GO" id="GO:0005506">
    <property type="term" value="F:iron ion binding"/>
    <property type="evidence" value="ECO:0007669"/>
    <property type="project" value="InterPro"/>
</dbReference>
<evidence type="ECO:0000256" key="14">
    <source>
        <dbReference type="SAM" id="Phobius"/>
    </source>
</evidence>
<sequence length="511" mass="57556">MEFQLLPFNFTTLLLFISFIFLLVKGLMKKPKSTNKNIKLPPSPWLLPLIGNMHHLVGAPPHHALRNLTRKYGPVVRLHLGEVLAIVISSREAAKDVLKVHDPACADRPESIGSKIMWYDYTDIAFSPYNEYWRQMRKICILELLSTKNVRSFGSIRLEEASHLLKTIQSSSGKSMNLTDKISSFTSSTTCRAAFGEVLRDKDNLIMLMKEGTTLAGGFALADFFPSSKLLQVMSWNKNRLLKMRGKLDAILDSLINEHRDTLAKTKRGNGVFGGEDIVDVLLRLQQSGELAVPITNDNIKAIIFDLFSAGTETSSTTIDWAMAELMRNPHVMAKAQTEIRETAKGKKTIEEGDVQSLKYFKLVIKETLRLHPPVPLLPRACREECEVNGYTIPLKTRVMINIWALGRDPDHWPEAESFKPERFEKNSIDFLGSNFEFLPFGAGRRSCPGMNFGLANVELPLAQLLYHFDWKLPKGMKHSEVDLLEGEGITVPRKNGLYLIPTPYNSSIDG</sequence>
<keyword evidence="16" id="KW-1185">Reference proteome</keyword>
<dbReference type="PANTHER" id="PTHR47953:SF16">
    <property type="entry name" value="CYTOCHROME P450 71D8"/>
    <property type="match status" value="1"/>
</dbReference>
<proteinExistence type="inferred from homology"/>
<evidence type="ECO:0000256" key="13">
    <source>
        <dbReference type="RuleBase" id="RU000461"/>
    </source>
</evidence>
<organism evidence="15 16">
    <name type="scientific">Olea europaea subsp. europaea</name>
    <dbReference type="NCBI Taxonomy" id="158383"/>
    <lineage>
        <taxon>Eukaryota</taxon>
        <taxon>Viridiplantae</taxon>
        <taxon>Streptophyta</taxon>
        <taxon>Embryophyta</taxon>
        <taxon>Tracheophyta</taxon>
        <taxon>Spermatophyta</taxon>
        <taxon>Magnoliopsida</taxon>
        <taxon>eudicotyledons</taxon>
        <taxon>Gunneridae</taxon>
        <taxon>Pentapetalae</taxon>
        <taxon>asterids</taxon>
        <taxon>lamiids</taxon>
        <taxon>Lamiales</taxon>
        <taxon>Oleaceae</taxon>
        <taxon>Oleeae</taxon>
        <taxon>Olea</taxon>
    </lineage>
</organism>
<comment type="caution">
    <text evidence="15">The sequence shown here is derived from an EMBL/GenBank/DDBJ whole genome shotgun (WGS) entry which is preliminary data.</text>
</comment>
<dbReference type="GO" id="GO:0016705">
    <property type="term" value="F:oxidoreductase activity, acting on paired donors, with incorporation or reduction of molecular oxygen"/>
    <property type="evidence" value="ECO:0007669"/>
    <property type="project" value="InterPro"/>
</dbReference>
<keyword evidence="11 14" id="KW-0472">Membrane</keyword>
<keyword evidence="10 13" id="KW-0503">Monooxygenase</keyword>
<evidence type="ECO:0000256" key="3">
    <source>
        <dbReference type="ARBA" id="ARBA00022617"/>
    </source>
</evidence>
<evidence type="ECO:0000256" key="11">
    <source>
        <dbReference type="ARBA" id="ARBA00023136"/>
    </source>
</evidence>
<keyword evidence="3 12" id="KW-0349">Heme</keyword>
<accession>A0A8S0PU58</accession>
<dbReference type="Gramene" id="OE9A000829T1">
    <property type="protein sequence ID" value="OE9A000829C1"/>
    <property type="gene ID" value="OE9A000829"/>
</dbReference>
<keyword evidence="6" id="KW-0735">Signal-anchor</keyword>
<dbReference type="EMBL" id="CACTIH010000251">
    <property type="protein sequence ID" value="CAA2958053.1"/>
    <property type="molecule type" value="Genomic_DNA"/>
</dbReference>
<dbReference type="PRINTS" id="PR00463">
    <property type="entry name" value="EP450I"/>
</dbReference>
<keyword evidence="7 14" id="KW-1133">Transmembrane helix</keyword>
<evidence type="ECO:0000256" key="10">
    <source>
        <dbReference type="ARBA" id="ARBA00023033"/>
    </source>
</evidence>
<dbReference type="InterPro" id="IPR017972">
    <property type="entry name" value="Cyt_P450_CS"/>
</dbReference>
<dbReference type="GO" id="GO:0004497">
    <property type="term" value="F:monooxygenase activity"/>
    <property type="evidence" value="ECO:0007669"/>
    <property type="project" value="UniProtKB-KW"/>
</dbReference>
<dbReference type="GO" id="GO:0020037">
    <property type="term" value="F:heme binding"/>
    <property type="evidence" value="ECO:0007669"/>
    <property type="project" value="InterPro"/>
</dbReference>
<evidence type="ECO:0000256" key="1">
    <source>
        <dbReference type="ARBA" id="ARBA00004606"/>
    </source>
</evidence>
<dbReference type="Pfam" id="PF00067">
    <property type="entry name" value="p450"/>
    <property type="match status" value="1"/>
</dbReference>
<dbReference type="SUPFAM" id="SSF48264">
    <property type="entry name" value="Cytochrome P450"/>
    <property type="match status" value="1"/>
</dbReference>